<comment type="catalytic activity">
    <reaction evidence="7">
        <text>N(6)-[(R)-dihydrolipoyl]-L-lysyl-[protein] + acetyl-CoA = N(6)-[(R)-S(8)-acetyldihydrolipoyl]-L-lysyl-[protein] + CoA</text>
        <dbReference type="Rhea" id="RHEA:17017"/>
        <dbReference type="Rhea" id="RHEA-COMP:10475"/>
        <dbReference type="Rhea" id="RHEA-COMP:10478"/>
        <dbReference type="ChEBI" id="CHEBI:57287"/>
        <dbReference type="ChEBI" id="CHEBI:57288"/>
        <dbReference type="ChEBI" id="CHEBI:83100"/>
        <dbReference type="ChEBI" id="CHEBI:83111"/>
        <dbReference type="EC" id="2.3.1.12"/>
    </reaction>
</comment>
<dbReference type="InterPro" id="IPR003016">
    <property type="entry name" value="2-oxoA_DH_lipoyl-BS"/>
</dbReference>
<dbReference type="EMBL" id="KV454407">
    <property type="protein sequence ID" value="ODQ67112.1"/>
    <property type="molecule type" value="Genomic_DNA"/>
</dbReference>
<dbReference type="GO" id="GO:0005739">
    <property type="term" value="C:mitochondrion"/>
    <property type="evidence" value="ECO:0007669"/>
    <property type="project" value="UniProtKB-SubCell"/>
</dbReference>
<dbReference type="SUPFAM" id="SSF52777">
    <property type="entry name" value="CoA-dependent acyltransferases"/>
    <property type="match status" value="1"/>
</dbReference>
<comment type="subunit">
    <text evidence="6">Eukaryotic pyruvate dehydrogenase (PDH) complexes are organized as a core consisting of the oligomeric dihydrolipoamide acetyl-transferase (E2), around which are arranged multiple copies of pyruvate dehydrogenase (E1), dihydrolipoamide dehydrogenase (E3) and protein X (E3BP) bound by non-covalent bonds.</text>
</comment>
<dbReference type="InterPro" id="IPR004167">
    <property type="entry name" value="PSBD"/>
</dbReference>
<dbReference type="InterPro" id="IPR045257">
    <property type="entry name" value="E2/Pdx1"/>
</dbReference>
<dbReference type="PROSITE" id="PS51826">
    <property type="entry name" value="PSBD"/>
    <property type="match status" value="1"/>
</dbReference>
<evidence type="ECO:0000313" key="11">
    <source>
        <dbReference type="EMBL" id="ODQ67112.1"/>
    </source>
</evidence>
<dbReference type="PANTHER" id="PTHR23151">
    <property type="entry name" value="DIHYDROLIPOAMIDE ACETYL/SUCCINYL-TRANSFERASE-RELATED"/>
    <property type="match status" value="1"/>
</dbReference>
<keyword evidence="4" id="KW-0809">Transit peptide</keyword>
<protein>
    <recommendedName>
        <fullName evidence="7">Acetyltransferase component of pyruvate dehydrogenase complex</fullName>
        <ecNumber evidence="7">2.3.1.12</ecNumber>
    </recommendedName>
</protein>
<gene>
    <name evidence="11" type="ORF">NADFUDRAFT_45323</name>
</gene>
<keyword evidence="3 7" id="KW-0450">Lipoyl</keyword>
<dbReference type="Gene3D" id="4.10.320.10">
    <property type="entry name" value="E3-binding domain"/>
    <property type="match status" value="1"/>
</dbReference>
<dbReference type="InterPro" id="IPR036625">
    <property type="entry name" value="E3-bd_dom_sf"/>
</dbReference>
<dbReference type="InterPro" id="IPR023213">
    <property type="entry name" value="CAT-like_dom_sf"/>
</dbReference>
<evidence type="ECO:0000256" key="6">
    <source>
        <dbReference type="ARBA" id="ARBA00065810"/>
    </source>
</evidence>
<dbReference type="InterPro" id="IPR006257">
    <property type="entry name" value="LAT1"/>
</dbReference>
<dbReference type="GO" id="GO:0004742">
    <property type="term" value="F:dihydrolipoyllysine-residue acetyltransferase activity"/>
    <property type="evidence" value="ECO:0007669"/>
    <property type="project" value="UniProtKB-UniRule"/>
</dbReference>
<keyword evidence="5 7" id="KW-0012">Acyltransferase</keyword>
<comment type="function">
    <text evidence="7">The pyruvate dehydrogenase complex catalyzes the overall conversion of pyruvate to acetyl-CoA and CO(2).</text>
</comment>
<dbReference type="InterPro" id="IPR000089">
    <property type="entry name" value="Biotin_lipoyl"/>
</dbReference>
<evidence type="ECO:0000256" key="8">
    <source>
        <dbReference type="SAM" id="MobiDB-lite"/>
    </source>
</evidence>
<feature type="region of interest" description="Disordered" evidence="8">
    <location>
        <begin position="140"/>
        <end position="177"/>
    </location>
</feature>
<comment type="cofactor">
    <cofactor evidence="7">
        <name>(R)-lipoate</name>
        <dbReference type="ChEBI" id="CHEBI:83088"/>
    </cofactor>
    <text evidence="7">Binds 1 lipoyl cofactor covalently.</text>
</comment>
<evidence type="ECO:0000259" key="10">
    <source>
        <dbReference type="PROSITE" id="PS51826"/>
    </source>
</evidence>
<dbReference type="Pfam" id="PF00198">
    <property type="entry name" value="2-oxoacid_dh"/>
    <property type="match status" value="1"/>
</dbReference>
<dbReference type="InterPro" id="IPR011053">
    <property type="entry name" value="Single_hybrid_motif"/>
</dbReference>
<dbReference type="PROSITE" id="PS50968">
    <property type="entry name" value="BIOTINYL_LIPOYL"/>
    <property type="match status" value="1"/>
</dbReference>
<keyword evidence="11" id="KW-0670">Pyruvate</keyword>
<dbReference type="NCBIfam" id="TIGR01349">
    <property type="entry name" value="PDHac_trf_mito"/>
    <property type="match status" value="1"/>
</dbReference>
<comment type="subcellular location">
    <subcellularLocation>
        <location evidence="7">Mitochondrion</location>
    </subcellularLocation>
</comment>
<evidence type="ECO:0000256" key="5">
    <source>
        <dbReference type="ARBA" id="ARBA00023315"/>
    </source>
</evidence>
<dbReference type="SUPFAM" id="SSF47005">
    <property type="entry name" value="Peripheral subunit-binding domain of 2-oxo acid dehydrogenase complex"/>
    <property type="match status" value="1"/>
</dbReference>
<dbReference type="FunFam" id="3.30.559.10:FF:000003">
    <property type="entry name" value="Acetyltransferase component of pyruvate dehydrogenase complex"/>
    <property type="match status" value="1"/>
</dbReference>
<evidence type="ECO:0000256" key="3">
    <source>
        <dbReference type="ARBA" id="ARBA00022823"/>
    </source>
</evidence>
<evidence type="ECO:0000259" key="9">
    <source>
        <dbReference type="PROSITE" id="PS50968"/>
    </source>
</evidence>
<keyword evidence="12" id="KW-1185">Reference proteome</keyword>
<keyword evidence="2 7" id="KW-0808">Transferase</keyword>
<dbReference type="OrthoDB" id="537444at2759"/>
<dbReference type="Pfam" id="PF00364">
    <property type="entry name" value="Biotin_lipoyl"/>
    <property type="match status" value="1"/>
</dbReference>
<dbReference type="EC" id="2.3.1.12" evidence="7"/>
<dbReference type="Pfam" id="PF02817">
    <property type="entry name" value="E3_binding"/>
    <property type="match status" value="1"/>
</dbReference>
<proteinExistence type="inferred from homology"/>
<evidence type="ECO:0000256" key="2">
    <source>
        <dbReference type="ARBA" id="ARBA00022679"/>
    </source>
</evidence>
<accession>A0A1E3PQC4</accession>
<dbReference type="PROSITE" id="PS00189">
    <property type="entry name" value="LIPOYL"/>
    <property type="match status" value="1"/>
</dbReference>
<comment type="similarity">
    <text evidence="1 7">Belongs to the 2-oxoacid dehydrogenase family.</text>
</comment>
<dbReference type="PANTHER" id="PTHR23151:SF90">
    <property type="entry name" value="DIHYDROLIPOYLLYSINE-RESIDUE ACETYLTRANSFERASE COMPONENT OF PYRUVATE DEHYDROGENASE COMPLEX, MITOCHONDRIAL-RELATED"/>
    <property type="match status" value="1"/>
</dbReference>
<evidence type="ECO:0000256" key="7">
    <source>
        <dbReference type="RuleBase" id="RU361137"/>
    </source>
</evidence>
<dbReference type="Gene3D" id="2.40.50.100">
    <property type="match status" value="1"/>
</dbReference>
<dbReference type="FunFam" id="2.40.50.100:FF:000010">
    <property type="entry name" value="Acetyltransferase component of pyruvate dehydrogenase complex"/>
    <property type="match status" value="1"/>
</dbReference>
<dbReference type="AlphaFoldDB" id="A0A1E3PQC4"/>
<dbReference type="InterPro" id="IPR001078">
    <property type="entry name" value="2-oxoacid_DH_actylTfrase"/>
</dbReference>
<dbReference type="STRING" id="857566.A0A1E3PQC4"/>
<feature type="domain" description="Peripheral subunit-binding (PSBD)" evidence="10">
    <location>
        <begin position="179"/>
        <end position="216"/>
    </location>
</feature>
<sequence length="470" mass="49290">MSAIATFARVAPRAVLRLSGAPRVATPLFARLYASKTYPAHTIIGMPALSPTMTQGNVGTWHKAVGDSLTPGDVLVEIETDKAQMDFEFQDEGFLAKVILDAGAKDVLVNTPIGVFVENSEDVAAFADFVLEDSSAAAPAPAAEAKDEPAVAESTEAPKVSAPTSEAKKSDSATTGRINASPLAKQIALEKGIPLKDVKGSGPNGRIIKRDLDSYKAPAAAAPAAASGKAAAQPASADYEDIPLTMMRKTIAKRLVESKLTNPHYQVSSTVSVDKLMQLRAALNAVSEDKYRISVNDIFIKAMAAANKAVPAGNSAWLEAEGVVRQYKSVDVSVAVATPSGLITPVIKNADTKGLVAISTEVKKLGKLAKENKLTPDQYQGGTITISNLGMNSAVNSFTAIINPPQAAILAIGTLQKRAIEDAGSESGIAFETVITVTASFDHRVIDGAVGGEWIKAFKRVVENPLELML</sequence>
<evidence type="ECO:0000256" key="4">
    <source>
        <dbReference type="ARBA" id="ARBA00022946"/>
    </source>
</evidence>
<dbReference type="SUPFAM" id="SSF51230">
    <property type="entry name" value="Single hybrid motif"/>
    <property type="match status" value="1"/>
</dbReference>
<dbReference type="GO" id="GO:0006086">
    <property type="term" value="P:pyruvate decarboxylation to acetyl-CoA"/>
    <property type="evidence" value="ECO:0007669"/>
    <property type="project" value="InterPro"/>
</dbReference>
<dbReference type="Gene3D" id="3.30.559.10">
    <property type="entry name" value="Chloramphenicol acetyltransferase-like domain"/>
    <property type="match status" value="1"/>
</dbReference>
<organism evidence="11 12">
    <name type="scientific">Nadsonia fulvescens var. elongata DSM 6958</name>
    <dbReference type="NCBI Taxonomy" id="857566"/>
    <lineage>
        <taxon>Eukaryota</taxon>
        <taxon>Fungi</taxon>
        <taxon>Dikarya</taxon>
        <taxon>Ascomycota</taxon>
        <taxon>Saccharomycotina</taxon>
        <taxon>Dipodascomycetes</taxon>
        <taxon>Dipodascales</taxon>
        <taxon>Dipodascales incertae sedis</taxon>
        <taxon>Nadsonia</taxon>
    </lineage>
</organism>
<feature type="domain" description="Lipoyl-binding" evidence="9">
    <location>
        <begin position="41"/>
        <end position="117"/>
    </location>
</feature>
<dbReference type="CDD" id="cd06849">
    <property type="entry name" value="lipoyl_domain"/>
    <property type="match status" value="1"/>
</dbReference>
<name>A0A1E3PQC4_9ASCO</name>
<dbReference type="Proteomes" id="UP000095009">
    <property type="component" value="Unassembled WGS sequence"/>
</dbReference>
<reference evidence="11 12" key="1">
    <citation type="journal article" date="2016" name="Proc. Natl. Acad. Sci. U.S.A.">
        <title>Comparative genomics of biotechnologically important yeasts.</title>
        <authorList>
            <person name="Riley R."/>
            <person name="Haridas S."/>
            <person name="Wolfe K.H."/>
            <person name="Lopes M.R."/>
            <person name="Hittinger C.T."/>
            <person name="Goeker M."/>
            <person name="Salamov A.A."/>
            <person name="Wisecaver J.H."/>
            <person name="Long T.M."/>
            <person name="Calvey C.H."/>
            <person name="Aerts A.L."/>
            <person name="Barry K.W."/>
            <person name="Choi C."/>
            <person name="Clum A."/>
            <person name="Coughlan A.Y."/>
            <person name="Deshpande S."/>
            <person name="Douglass A.P."/>
            <person name="Hanson S.J."/>
            <person name="Klenk H.-P."/>
            <person name="LaButti K.M."/>
            <person name="Lapidus A."/>
            <person name="Lindquist E.A."/>
            <person name="Lipzen A.M."/>
            <person name="Meier-Kolthoff J.P."/>
            <person name="Ohm R.A."/>
            <person name="Otillar R.P."/>
            <person name="Pangilinan J.L."/>
            <person name="Peng Y."/>
            <person name="Rokas A."/>
            <person name="Rosa C.A."/>
            <person name="Scheuner C."/>
            <person name="Sibirny A.A."/>
            <person name="Slot J.C."/>
            <person name="Stielow J.B."/>
            <person name="Sun H."/>
            <person name="Kurtzman C.P."/>
            <person name="Blackwell M."/>
            <person name="Grigoriev I.V."/>
            <person name="Jeffries T.W."/>
        </authorList>
    </citation>
    <scope>NUCLEOTIDE SEQUENCE [LARGE SCALE GENOMIC DNA]</scope>
    <source>
        <strain evidence="11 12">DSM 6958</strain>
    </source>
</reference>
<dbReference type="GO" id="GO:0045254">
    <property type="term" value="C:pyruvate dehydrogenase complex"/>
    <property type="evidence" value="ECO:0007669"/>
    <property type="project" value="UniProtKB-UniRule"/>
</dbReference>
<evidence type="ECO:0000313" key="12">
    <source>
        <dbReference type="Proteomes" id="UP000095009"/>
    </source>
</evidence>
<evidence type="ECO:0000256" key="1">
    <source>
        <dbReference type="ARBA" id="ARBA00007317"/>
    </source>
</evidence>